<dbReference type="SUPFAM" id="SSF55729">
    <property type="entry name" value="Acyl-CoA N-acyltransferases (Nat)"/>
    <property type="match status" value="1"/>
</dbReference>
<organism evidence="1 2">
    <name type="scientific">Paramagnetospirillum marisnigri</name>
    <dbReference type="NCBI Taxonomy" id="1285242"/>
    <lineage>
        <taxon>Bacteria</taxon>
        <taxon>Pseudomonadati</taxon>
        <taxon>Pseudomonadota</taxon>
        <taxon>Alphaproteobacteria</taxon>
        <taxon>Rhodospirillales</taxon>
        <taxon>Magnetospirillaceae</taxon>
        <taxon>Paramagnetospirillum</taxon>
    </lineage>
</organism>
<protein>
    <recommendedName>
        <fullName evidence="3">BioF2-like acetyltransferase domain-containing protein</fullName>
    </recommendedName>
</protein>
<keyword evidence="2" id="KW-1185">Reference proteome</keyword>
<dbReference type="InterPro" id="IPR016181">
    <property type="entry name" value="Acyl_CoA_acyltransferase"/>
</dbReference>
<dbReference type="Proteomes" id="UP000078428">
    <property type="component" value="Unassembled WGS sequence"/>
</dbReference>
<sequence length="456" mass="48959">MGRRKVAAANEADRLMASVLADGDAEALAAIRPHMPPPILDGLIRVSEGRSDPEQMGRLGRTLESAGMTAAAVAAFGCQADSLPLGSERIPAHLDILAIERRQGLVEAAEGRQRAINRLAGEGNGGERPPELSLGALAARCAFAEPARHLDMLERVGFSPLAEDPLRDPSWTKPLWHRGGEALAEDYSFFVVDADASPVMLVECDTRGDRYLGCREVGAVLTPLADEPAVLAVAEELALRQLETIAIWAGCPHLWLEVAADSPLPPAVADRSRELPAAGRVAFRTGWIDLTLDEDAIRRGYRATTRHMLRRGGEIMDILAHDDPAIDFVPVYEELHRRSGRVAALAGGDLTAALVSGRVSGFVGMMAGQPVSAVLSSCHGATTYDLATVRADDTREPVSHLPIHYAIIHAKARGQSRFHFGPLYEGGELGGKMKNIALFKRGFASAFNSCILLRLC</sequence>
<comment type="caution">
    <text evidence="1">The sequence shown here is derived from an EMBL/GenBank/DDBJ whole genome shotgun (WGS) entry which is preliminary data.</text>
</comment>
<name>A0A178M6L1_9PROT</name>
<evidence type="ECO:0008006" key="3">
    <source>
        <dbReference type="Google" id="ProtNLM"/>
    </source>
</evidence>
<dbReference type="EMBL" id="LWQT01000131">
    <property type="protein sequence ID" value="OAN43024.1"/>
    <property type="molecule type" value="Genomic_DNA"/>
</dbReference>
<dbReference type="OrthoDB" id="7327303at2"/>
<dbReference type="AlphaFoldDB" id="A0A178M6L1"/>
<reference evidence="1 2" key="1">
    <citation type="submission" date="2016-04" db="EMBL/GenBank/DDBJ databases">
        <title>Draft genome sequence of freshwater magnetotactic bacteria Magnetospirillum marisnigri SP-1 and Magnetospirillum moscoviense BB-1.</title>
        <authorList>
            <person name="Koziaeva V."/>
            <person name="Dziuba M.V."/>
            <person name="Ivanov T.M."/>
            <person name="Kuznetsov B."/>
            <person name="Grouzdev D.S."/>
        </authorList>
    </citation>
    <scope>NUCLEOTIDE SEQUENCE [LARGE SCALE GENOMIC DNA]</scope>
    <source>
        <strain evidence="1 2">SP-1</strain>
    </source>
</reference>
<proteinExistence type="predicted"/>
<evidence type="ECO:0000313" key="2">
    <source>
        <dbReference type="Proteomes" id="UP000078428"/>
    </source>
</evidence>
<accession>A0A178M6L1</accession>
<dbReference type="Gene3D" id="3.40.630.30">
    <property type="match status" value="1"/>
</dbReference>
<gene>
    <name evidence="1" type="ORF">A6A04_10030</name>
</gene>
<dbReference type="STRING" id="1285242.A6A04_10030"/>
<dbReference type="RefSeq" id="WP_068496020.1">
    <property type="nucleotide sequence ID" value="NZ_LWQT01000131.1"/>
</dbReference>
<evidence type="ECO:0000313" key="1">
    <source>
        <dbReference type="EMBL" id="OAN43024.1"/>
    </source>
</evidence>